<evidence type="ECO:0000313" key="3">
    <source>
        <dbReference type="Proteomes" id="UP000267027"/>
    </source>
</evidence>
<reference evidence="2 3" key="2">
    <citation type="submission" date="2018-11" db="EMBL/GenBank/DDBJ databases">
        <authorList>
            <consortium name="Pathogen Informatics"/>
        </authorList>
    </citation>
    <scope>NUCLEOTIDE SEQUENCE [LARGE SCALE GENOMIC DNA]</scope>
    <source>
        <strain evidence="2 3">Costa Rica</strain>
    </source>
</reference>
<gene>
    <name evidence="2" type="ORF">ACOC_LOCUS2609</name>
</gene>
<dbReference type="Proteomes" id="UP000267027">
    <property type="component" value="Unassembled WGS sequence"/>
</dbReference>
<accession>A0A0R3PES9</accession>
<proteinExistence type="predicted"/>
<protein>
    <submittedName>
        <fullName evidence="2 4">Uncharacterized protein</fullName>
    </submittedName>
</protein>
<reference evidence="4" key="1">
    <citation type="submission" date="2017-02" db="UniProtKB">
        <authorList>
            <consortium name="WormBaseParasite"/>
        </authorList>
    </citation>
    <scope>IDENTIFICATION</scope>
</reference>
<keyword evidence="3" id="KW-1185">Reference proteome</keyword>
<evidence type="ECO:0000256" key="1">
    <source>
        <dbReference type="SAM" id="MobiDB-lite"/>
    </source>
</evidence>
<dbReference type="EMBL" id="UYYA01000558">
    <property type="protein sequence ID" value="VDM54194.1"/>
    <property type="molecule type" value="Genomic_DNA"/>
</dbReference>
<feature type="region of interest" description="Disordered" evidence="1">
    <location>
        <begin position="134"/>
        <end position="155"/>
    </location>
</feature>
<feature type="region of interest" description="Disordered" evidence="1">
    <location>
        <begin position="43"/>
        <end position="64"/>
    </location>
</feature>
<dbReference type="WBParaSite" id="ACOC_0000260801-mRNA-1">
    <property type="protein sequence ID" value="ACOC_0000260801-mRNA-1"/>
    <property type="gene ID" value="ACOC_0000260801"/>
</dbReference>
<organism evidence="4">
    <name type="scientific">Angiostrongylus costaricensis</name>
    <name type="common">Nematode worm</name>
    <dbReference type="NCBI Taxonomy" id="334426"/>
    <lineage>
        <taxon>Eukaryota</taxon>
        <taxon>Metazoa</taxon>
        <taxon>Ecdysozoa</taxon>
        <taxon>Nematoda</taxon>
        <taxon>Chromadorea</taxon>
        <taxon>Rhabditida</taxon>
        <taxon>Rhabditina</taxon>
        <taxon>Rhabditomorpha</taxon>
        <taxon>Strongyloidea</taxon>
        <taxon>Metastrongylidae</taxon>
        <taxon>Angiostrongylus</taxon>
    </lineage>
</organism>
<name>A0A0R3PES9_ANGCS</name>
<dbReference type="AlphaFoldDB" id="A0A0R3PES9"/>
<sequence length="155" mass="17649">MNNTDRWFLMTAFYVSQHATGKRCQSVDDITPAAEEELQNGRIGKNGYSSANFSPLSRKHSQSTGDMLEDERCLFTVHRTVEIGESGHPEVRIRHSATKLLDNNNDDEPEFIKVGRRLRHNSPYLEKLGYHHENVHDVPQDVPAIPKNDPQKGDL</sequence>
<evidence type="ECO:0000313" key="2">
    <source>
        <dbReference type="EMBL" id="VDM54194.1"/>
    </source>
</evidence>
<evidence type="ECO:0000313" key="4">
    <source>
        <dbReference type="WBParaSite" id="ACOC_0000260801-mRNA-1"/>
    </source>
</evidence>